<organism evidence="1 2">
    <name type="scientific">Saxophila tyrrhenica</name>
    <dbReference type="NCBI Taxonomy" id="1690608"/>
    <lineage>
        <taxon>Eukaryota</taxon>
        <taxon>Fungi</taxon>
        <taxon>Dikarya</taxon>
        <taxon>Ascomycota</taxon>
        <taxon>Pezizomycotina</taxon>
        <taxon>Dothideomycetes</taxon>
        <taxon>Dothideomycetidae</taxon>
        <taxon>Mycosphaerellales</taxon>
        <taxon>Extremaceae</taxon>
        <taxon>Saxophila</taxon>
    </lineage>
</organism>
<name>A0AAV9PAT5_9PEZI</name>
<evidence type="ECO:0000313" key="1">
    <source>
        <dbReference type="EMBL" id="KAK5170215.1"/>
    </source>
</evidence>
<reference evidence="1 2" key="1">
    <citation type="submission" date="2023-08" db="EMBL/GenBank/DDBJ databases">
        <title>Black Yeasts Isolated from many extreme environments.</title>
        <authorList>
            <person name="Coleine C."/>
            <person name="Stajich J.E."/>
            <person name="Selbmann L."/>
        </authorList>
    </citation>
    <scope>NUCLEOTIDE SEQUENCE [LARGE SCALE GENOMIC DNA]</scope>
    <source>
        <strain evidence="1 2">CCFEE 5935</strain>
    </source>
</reference>
<dbReference type="Proteomes" id="UP001337655">
    <property type="component" value="Unassembled WGS sequence"/>
</dbReference>
<proteinExistence type="predicted"/>
<gene>
    <name evidence="1" type="ORF">LTR77_004801</name>
</gene>
<dbReference type="GeneID" id="89926145"/>
<keyword evidence="2" id="KW-1185">Reference proteome</keyword>
<sequence length="253" mass="29075">MTTSPQAQTPVVQNSRLLSLPLELRHIIYAQMIQNEGVHVDLSSPGISRLLANQGTRLDATPRTLHPPRAALICRAIWDEFQEFMKTKPALAAVSYVFHIRNFELDVMDIPQEVNVRNSRVIFRILIDEIDETRAIPLLQSLIGKAAFFRQRGHSDVRFAVHLGGLILDMDRLKQILLKVRLLLREDKKQAGMEDVKFLGTMLTRFERALMEAMRREWVERQENEGETRKAEGKTRAFFASLPFCKQMISPNV</sequence>
<dbReference type="AlphaFoldDB" id="A0AAV9PAT5"/>
<accession>A0AAV9PAT5</accession>
<dbReference type="RefSeq" id="XP_064659413.1">
    <property type="nucleotide sequence ID" value="XM_064802052.1"/>
</dbReference>
<evidence type="ECO:0000313" key="2">
    <source>
        <dbReference type="Proteomes" id="UP001337655"/>
    </source>
</evidence>
<comment type="caution">
    <text evidence="1">The sequence shown here is derived from an EMBL/GenBank/DDBJ whole genome shotgun (WGS) entry which is preliminary data.</text>
</comment>
<dbReference type="EMBL" id="JAVRRT010000007">
    <property type="protein sequence ID" value="KAK5170215.1"/>
    <property type="molecule type" value="Genomic_DNA"/>
</dbReference>
<protein>
    <submittedName>
        <fullName evidence="1">Uncharacterized protein</fullName>
    </submittedName>
</protein>